<protein>
    <submittedName>
        <fullName evidence="1">Uncharacterized protein</fullName>
    </submittedName>
</protein>
<evidence type="ECO:0000313" key="1">
    <source>
        <dbReference type="EMBL" id="GGF81085.1"/>
    </source>
</evidence>
<gene>
    <name evidence="1" type="ORF">GCM10011402_37140</name>
</gene>
<keyword evidence="2" id="KW-1185">Reference proteome</keyword>
<sequence>MKGPVGKMIHELRHALRKVIQQFKSLGIKGHLVVRSQTFGRHKAMPDVSLDLVPLQGRKRNFVPFQAGRSRALSYLGGRKNIVSDKDDGHSPDA</sequence>
<comment type="caution">
    <text evidence="1">The sequence shown here is derived from an EMBL/GenBank/DDBJ whole genome shotgun (WGS) entry which is preliminary data.</text>
</comment>
<proteinExistence type="predicted"/>
<reference evidence="2" key="1">
    <citation type="journal article" date="2019" name="Int. J. Syst. Evol. Microbiol.">
        <title>The Global Catalogue of Microorganisms (GCM) 10K type strain sequencing project: providing services to taxonomists for standard genome sequencing and annotation.</title>
        <authorList>
            <consortium name="The Broad Institute Genomics Platform"/>
            <consortium name="The Broad Institute Genome Sequencing Center for Infectious Disease"/>
            <person name="Wu L."/>
            <person name="Ma J."/>
        </authorList>
    </citation>
    <scope>NUCLEOTIDE SEQUENCE [LARGE SCALE GENOMIC DNA]</scope>
    <source>
        <strain evidence="2">CGMCC 1.15419</strain>
    </source>
</reference>
<name>A0ABQ1VPA9_9RHOB</name>
<evidence type="ECO:0000313" key="2">
    <source>
        <dbReference type="Proteomes" id="UP000640509"/>
    </source>
</evidence>
<organism evidence="1 2">
    <name type="scientific">Paracoccus acridae</name>
    <dbReference type="NCBI Taxonomy" id="1795310"/>
    <lineage>
        <taxon>Bacteria</taxon>
        <taxon>Pseudomonadati</taxon>
        <taxon>Pseudomonadota</taxon>
        <taxon>Alphaproteobacteria</taxon>
        <taxon>Rhodobacterales</taxon>
        <taxon>Paracoccaceae</taxon>
        <taxon>Paracoccus</taxon>
    </lineage>
</organism>
<dbReference type="Proteomes" id="UP000640509">
    <property type="component" value="Unassembled WGS sequence"/>
</dbReference>
<dbReference type="EMBL" id="BMIV01000033">
    <property type="protein sequence ID" value="GGF81085.1"/>
    <property type="molecule type" value="Genomic_DNA"/>
</dbReference>
<accession>A0ABQ1VPA9</accession>